<dbReference type="Gene3D" id="3.40.50.300">
    <property type="entry name" value="P-loop containing nucleotide triphosphate hydrolases"/>
    <property type="match status" value="1"/>
</dbReference>
<dbReference type="EMBL" id="CAKMMF010000032">
    <property type="protein sequence ID" value="CAH1219275.1"/>
    <property type="molecule type" value="Genomic_DNA"/>
</dbReference>
<keyword evidence="6 7" id="KW-0472">Membrane</keyword>
<feature type="transmembrane region" description="Helical" evidence="7">
    <location>
        <begin position="164"/>
        <end position="184"/>
    </location>
</feature>
<name>A0ABM9CQ94_9BACL</name>
<feature type="domain" description="ABC transmembrane type-1" evidence="9">
    <location>
        <begin position="66"/>
        <end position="309"/>
    </location>
</feature>
<evidence type="ECO:0000259" key="8">
    <source>
        <dbReference type="PROSITE" id="PS50893"/>
    </source>
</evidence>
<dbReference type="InterPro" id="IPR011527">
    <property type="entry name" value="ABC1_TM_dom"/>
</dbReference>
<feature type="domain" description="ABC transporter" evidence="8">
    <location>
        <begin position="342"/>
        <end position="558"/>
    </location>
</feature>
<reference evidence="10" key="1">
    <citation type="submission" date="2022-01" db="EMBL/GenBank/DDBJ databases">
        <authorList>
            <person name="Criscuolo A."/>
        </authorList>
    </citation>
    <scope>NUCLEOTIDE SEQUENCE</scope>
    <source>
        <strain evidence="10">CIP111893</strain>
    </source>
</reference>
<accession>A0ABM9CQ94</accession>
<dbReference type="InterPro" id="IPR027417">
    <property type="entry name" value="P-loop_NTPase"/>
</dbReference>
<dbReference type="PANTHER" id="PTHR24221:SF654">
    <property type="entry name" value="ATP-BINDING CASSETTE SUB-FAMILY B MEMBER 6"/>
    <property type="match status" value="1"/>
</dbReference>
<feature type="transmembrane region" description="Helical" evidence="7">
    <location>
        <begin position="21"/>
        <end position="47"/>
    </location>
</feature>
<evidence type="ECO:0000256" key="1">
    <source>
        <dbReference type="ARBA" id="ARBA00004651"/>
    </source>
</evidence>
<dbReference type="Proteomes" id="UP000838686">
    <property type="component" value="Unassembled WGS sequence"/>
</dbReference>
<dbReference type="SUPFAM" id="SSF90123">
    <property type="entry name" value="ABC transporter transmembrane region"/>
    <property type="match status" value="1"/>
</dbReference>
<gene>
    <name evidence="10" type="primary">ltxB</name>
    <name evidence="10" type="ORF">PAECIP111893_04534</name>
</gene>
<comment type="caution">
    <text evidence="10">The sequence shown here is derived from an EMBL/GenBank/DDBJ whole genome shotgun (WGS) entry which is preliminary data.</text>
</comment>
<evidence type="ECO:0000256" key="7">
    <source>
        <dbReference type="SAM" id="Phobius"/>
    </source>
</evidence>
<dbReference type="Pfam" id="PF00005">
    <property type="entry name" value="ABC_tran"/>
    <property type="match status" value="1"/>
</dbReference>
<dbReference type="Pfam" id="PF00664">
    <property type="entry name" value="ABC_membrane"/>
    <property type="match status" value="1"/>
</dbReference>
<sequence length="558" mass="63664">MNLKLIKEDMKLFKYMLDYLLLYKPLLVIACILPLLEVFHYVSFAAVQEMLINNLKLSNITAHKEILIIYSSIAFALIVCFLLFFYINSLLNEYIQKDLMNRFYHKSNRINDGDFERKHTGDRITRLTVDVPQGSQIVGSILFSIIFWLAFFLTSFYYLAKINLSITILVIATTPIYLLVGKFFTSRIRKGFSTLQMIKSSNRSKLQEMTQNMISVKTFRLESFFLKQFRMNQTEWNKNTLKVTQYHSLLEQSIQLTANIIRLAAFVLLAHQVMTDKISLGALVLFISLISALQEPIKEIANEIGNSQKSFVSLKRLMDILRHQPPQNKSSLPSFHPNKPALHLMNLSFNHHNHTIIDHVNIKINHGEKIAIIGPSGSGKSTLAKILCGLHRDYSGSIACYGENILDYPNELSSAITYVAQDAKLFSGSVKDILTCFQKSYSQEAVINAAKMADAHDFISLLPNKYDTLIKERGHSLSGGQKQKLAIACALLRNTPIIIFDESTSALDNQSEQRILEKLCLLTDKTMIFITHRHMTLKNMNRILKLSEKRLVETIPES</sequence>
<dbReference type="PROSITE" id="PS50929">
    <property type="entry name" value="ABC_TM1F"/>
    <property type="match status" value="1"/>
</dbReference>
<dbReference type="InterPro" id="IPR017871">
    <property type="entry name" value="ABC_transporter-like_CS"/>
</dbReference>
<evidence type="ECO:0000256" key="4">
    <source>
        <dbReference type="ARBA" id="ARBA00022840"/>
    </source>
</evidence>
<dbReference type="InterPro" id="IPR003439">
    <property type="entry name" value="ABC_transporter-like_ATP-bd"/>
</dbReference>
<keyword evidence="3" id="KW-0547">Nucleotide-binding</keyword>
<dbReference type="Gene3D" id="1.20.1560.10">
    <property type="entry name" value="ABC transporter type 1, transmembrane domain"/>
    <property type="match status" value="1"/>
</dbReference>
<dbReference type="SUPFAM" id="SSF52540">
    <property type="entry name" value="P-loop containing nucleoside triphosphate hydrolases"/>
    <property type="match status" value="1"/>
</dbReference>
<dbReference type="SMART" id="SM00382">
    <property type="entry name" value="AAA"/>
    <property type="match status" value="1"/>
</dbReference>
<organism evidence="10 11">
    <name type="scientific">Paenibacillus plantiphilus</name>
    <dbReference type="NCBI Taxonomy" id="2905650"/>
    <lineage>
        <taxon>Bacteria</taxon>
        <taxon>Bacillati</taxon>
        <taxon>Bacillota</taxon>
        <taxon>Bacilli</taxon>
        <taxon>Bacillales</taxon>
        <taxon>Paenibacillaceae</taxon>
        <taxon>Paenibacillus</taxon>
    </lineage>
</organism>
<keyword evidence="2 7" id="KW-0812">Transmembrane</keyword>
<dbReference type="RefSeq" id="WP_236345013.1">
    <property type="nucleotide sequence ID" value="NZ_CAKMMF010000032.1"/>
</dbReference>
<dbReference type="PROSITE" id="PS00211">
    <property type="entry name" value="ABC_TRANSPORTER_1"/>
    <property type="match status" value="1"/>
</dbReference>
<evidence type="ECO:0000313" key="10">
    <source>
        <dbReference type="EMBL" id="CAH1219275.1"/>
    </source>
</evidence>
<keyword evidence="5 7" id="KW-1133">Transmembrane helix</keyword>
<evidence type="ECO:0000259" key="9">
    <source>
        <dbReference type="PROSITE" id="PS50929"/>
    </source>
</evidence>
<evidence type="ECO:0000256" key="6">
    <source>
        <dbReference type="ARBA" id="ARBA00023136"/>
    </source>
</evidence>
<evidence type="ECO:0000256" key="2">
    <source>
        <dbReference type="ARBA" id="ARBA00022692"/>
    </source>
</evidence>
<feature type="transmembrane region" description="Helical" evidence="7">
    <location>
        <begin position="67"/>
        <end position="87"/>
    </location>
</feature>
<proteinExistence type="predicted"/>
<evidence type="ECO:0000256" key="3">
    <source>
        <dbReference type="ARBA" id="ARBA00022741"/>
    </source>
</evidence>
<comment type="subcellular location">
    <subcellularLocation>
        <location evidence="1">Cell membrane</location>
        <topology evidence="1">Multi-pass membrane protein</topology>
    </subcellularLocation>
</comment>
<feature type="transmembrane region" description="Helical" evidence="7">
    <location>
        <begin position="137"/>
        <end position="158"/>
    </location>
</feature>
<dbReference type="PANTHER" id="PTHR24221">
    <property type="entry name" value="ATP-BINDING CASSETTE SUB-FAMILY B"/>
    <property type="match status" value="1"/>
</dbReference>
<dbReference type="PROSITE" id="PS50893">
    <property type="entry name" value="ABC_TRANSPORTER_2"/>
    <property type="match status" value="1"/>
</dbReference>
<keyword evidence="4 10" id="KW-0067">ATP-binding</keyword>
<dbReference type="InterPro" id="IPR003593">
    <property type="entry name" value="AAA+_ATPase"/>
</dbReference>
<dbReference type="GO" id="GO:0005524">
    <property type="term" value="F:ATP binding"/>
    <property type="evidence" value="ECO:0007669"/>
    <property type="project" value="UniProtKB-KW"/>
</dbReference>
<protein>
    <submittedName>
        <fullName evidence="10">Leukotoxin export ATP-binding protein LtxB</fullName>
    </submittedName>
</protein>
<evidence type="ECO:0000256" key="5">
    <source>
        <dbReference type="ARBA" id="ARBA00022989"/>
    </source>
</evidence>
<keyword evidence="11" id="KW-1185">Reference proteome</keyword>
<evidence type="ECO:0000313" key="11">
    <source>
        <dbReference type="Proteomes" id="UP000838686"/>
    </source>
</evidence>
<dbReference type="CDD" id="cd07346">
    <property type="entry name" value="ABC_6TM_exporters"/>
    <property type="match status" value="1"/>
</dbReference>
<dbReference type="InterPro" id="IPR039421">
    <property type="entry name" value="Type_1_exporter"/>
</dbReference>
<dbReference type="InterPro" id="IPR036640">
    <property type="entry name" value="ABC1_TM_sf"/>
</dbReference>